<evidence type="ECO:0000313" key="5">
    <source>
        <dbReference type="Proteomes" id="UP000490386"/>
    </source>
</evidence>
<keyword evidence="2" id="KW-0520">NAD</keyword>
<comment type="caution">
    <text evidence="4">The sequence shown here is derived from an EMBL/GenBank/DDBJ whole genome shotgun (WGS) entry which is preliminary data.</text>
</comment>
<keyword evidence="5" id="KW-1185">Reference proteome</keyword>
<protein>
    <submittedName>
        <fullName evidence="4">Hydroxyacid dehydrogenase</fullName>
    </submittedName>
</protein>
<dbReference type="Proteomes" id="UP000490386">
    <property type="component" value="Unassembled WGS sequence"/>
</dbReference>
<reference evidence="4 5" key="1">
    <citation type="submission" date="2019-09" db="EMBL/GenBank/DDBJ databases">
        <title>Phylogeny of genus Pseudoclavibacter and closely related genus.</title>
        <authorList>
            <person name="Li Y."/>
        </authorList>
    </citation>
    <scope>NUCLEOTIDE SEQUENCE [LARGE SCALE GENOMIC DNA]</scope>
    <source>
        <strain evidence="4 5">THG-MD12</strain>
    </source>
</reference>
<evidence type="ECO:0000256" key="2">
    <source>
        <dbReference type="ARBA" id="ARBA00023027"/>
    </source>
</evidence>
<dbReference type="OrthoDB" id="117809at2"/>
<gene>
    <name evidence="4" type="ORF">F8O03_07030</name>
</gene>
<dbReference type="GO" id="GO:0005829">
    <property type="term" value="C:cytosol"/>
    <property type="evidence" value="ECO:0007669"/>
    <property type="project" value="TreeGrafter"/>
</dbReference>
<sequence length="324" mass="34386">MRILVTDPIIARFAELLTQTKRAHEWSFAAELGPAELDDALRGADIVIASVLTPEQAASLRPDALLHVTGAGADRVSVDALPPGVTICNTGHHGAAIAEHVVMTALMLRRRALEADAQMRAGEWRTIGNDASVTFHPMLRGTTMGLLGLGEIGTEVGRLAQALGMRLTALRQRPDAPSPDGLDVAEVYGPDRMLDFVAGADVLVVSIPLSDHTRGTIGAAELAVAKPDLLLINVARGGVVDEDALFDALSEGRIGGAGIDVWWGAPDSQGRVPASVDRFSPLANTVLTPHYSGHARQVFELRAADIARNIDLRADGQPLERVIR</sequence>
<dbReference type="GO" id="GO:0030267">
    <property type="term" value="F:glyoxylate reductase (NADPH) activity"/>
    <property type="evidence" value="ECO:0007669"/>
    <property type="project" value="TreeGrafter"/>
</dbReference>
<keyword evidence="1" id="KW-0560">Oxidoreductase</keyword>
<dbReference type="PANTHER" id="PTHR10996:SF178">
    <property type="entry name" value="2-HYDROXYACID DEHYDROGENASE YGL185C-RELATED"/>
    <property type="match status" value="1"/>
</dbReference>
<evidence type="ECO:0000313" key="4">
    <source>
        <dbReference type="EMBL" id="KAB1638158.1"/>
    </source>
</evidence>
<dbReference type="InterPro" id="IPR036291">
    <property type="entry name" value="NAD(P)-bd_dom_sf"/>
</dbReference>
<dbReference type="InterPro" id="IPR050223">
    <property type="entry name" value="D-isomer_2-hydroxyacid_DH"/>
</dbReference>
<dbReference type="GO" id="GO:0051287">
    <property type="term" value="F:NAD binding"/>
    <property type="evidence" value="ECO:0007669"/>
    <property type="project" value="InterPro"/>
</dbReference>
<dbReference type="Gene3D" id="3.40.50.720">
    <property type="entry name" value="NAD(P)-binding Rossmann-like Domain"/>
    <property type="match status" value="2"/>
</dbReference>
<dbReference type="AlphaFoldDB" id="A0A7J5B2Q0"/>
<dbReference type="Pfam" id="PF02826">
    <property type="entry name" value="2-Hacid_dh_C"/>
    <property type="match status" value="1"/>
</dbReference>
<dbReference type="PANTHER" id="PTHR10996">
    <property type="entry name" value="2-HYDROXYACID DEHYDROGENASE-RELATED"/>
    <property type="match status" value="1"/>
</dbReference>
<dbReference type="SUPFAM" id="SSF52283">
    <property type="entry name" value="Formate/glycerate dehydrogenase catalytic domain-like"/>
    <property type="match status" value="1"/>
</dbReference>
<dbReference type="EMBL" id="WBJX01000002">
    <property type="protein sequence ID" value="KAB1638158.1"/>
    <property type="molecule type" value="Genomic_DNA"/>
</dbReference>
<dbReference type="PROSITE" id="PS00671">
    <property type="entry name" value="D_2_HYDROXYACID_DH_3"/>
    <property type="match status" value="1"/>
</dbReference>
<evidence type="ECO:0000256" key="1">
    <source>
        <dbReference type="ARBA" id="ARBA00023002"/>
    </source>
</evidence>
<accession>A0A7J5B2Q0</accession>
<evidence type="ECO:0000259" key="3">
    <source>
        <dbReference type="Pfam" id="PF02826"/>
    </source>
</evidence>
<feature type="domain" description="D-isomer specific 2-hydroxyacid dehydrogenase NAD-binding" evidence="3">
    <location>
        <begin position="103"/>
        <end position="291"/>
    </location>
</feature>
<dbReference type="InterPro" id="IPR006140">
    <property type="entry name" value="D-isomer_DH_NAD-bd"/>
</dbReference>
<dbReference type="InterPro" id="IPR029753">
    <property type="entry name" value="D-isomer_DH_CS"/>
</dbReference>
<dbReference type="CDD" id="cd12165">
    <property type="entry name" value="2-Hacid_dh_6"/>
    <property type="match status" value="1"/>
</dbReference>
<dbReference type="RefSeq" id="WP_151423255.1">
    <property type="nucleotide sequence ID" value="NZ_WBJX01000002.1"/>
</dbReference>
<dbReference type="SUPFAM" id="SSF51735">
    <property type="entry name" value="NAD(P)-binding Rossmann-fold domains"/>
    <property type="match status" value="1"/>
</dbReference>
<organism evidence="4 5">
    <name type="scientific">Pseudoclavibacter terrae</name>
    <dbReference type="NCBI Taxonomy" id="1530195"/>
    <lineage>
        <taxon>Bacteria</taxon>
        <taxon>Bacillati</taxon>
        <taxon>Actinomycetota</taxon>
        <taxon>Actinomycetes</taxon>
        <taxon>Micrococcales</taxon>
        <taxon>Microbacteriaceae</taxon>
        <taxon>Pseudoclavibacter</taxon>
    </lineage>
</organism>
<name>A0A7J5B2Q0_9MICO</name>
<dbReference type="GO" id="GO:0016618">
    <property type="term" value="F:hydroxypyruvate reductase [NAD(P)H] activity"/>
    <property type="evidence" value="ECO:0007669"/>
    <property type="project" value="TreeGrafter"/>
</dbReference>
<proteinExistence type="predicted"/>